<dbReference type="EMBL" id="NRRL01000003">
    <property type="protein sequence ID" value="MBK1666919.1"/>
    <property type="molecule type" value="Genomic_DNA"/>
</dbReference>
<protein>
    <recommendedName>
        <fullName evidence="4">MSHA biogenesis protein MshK</fullName>
    </recommendedName>
</protein>
<accession>A0ABS1DA89</accession>
<evidence type="ECO:0000313" key="2">
    <source>
        <dbReference type="EMBL" id="MBK1666919.1"/>
    </source>
</evidence>
<sequence>MPPMTLARAIGLAALLTTTLPGLAHASGYSTLEPAEADPDVVITAIIGNQVLLRADGRLLTLWQGDYVRYRGQLYRLRTEGDKMVLIPLEGQPLKILTVDQEG</sequence>
<reference evidence="2 3" key="1">
    <citation type="journal article" date="2020" name="Microorganisms">
        <title>Osmotic Adaptation and Compatible Solute Biosynthesis of Phototrophic Bacteria as Revealed from Genome Analyses.</title>
        <authorList>
            <person name="Imhoff J.F."/>
            <person name="Rahn T."/>
            <person name="Kunzel S."/>
            <person name="Keller A."/>
            <person name="Neulinger S.C."/>
        </authorList>
    </citation>
    <scope>NUCLEOTIDE SEQUENCE [LARGE SCALE GENOMIC DNA]</scope>
    <source>
        <strain evidence="2 3">DSM 9895</strain>
    </source>
</reference>
<proteinExistence type="predicted"/>
<feature type="chain" id="PRO_5045558036" description="MSHA biogenesis protein MshK" evidence="1">
    <location>
        <begin position="27"/>
        <end position="103"/>
    </location>
</feature>
<comment type="caution">
    <text evidence="2">The sequence shown here is derived from an EMBL/GenBank/DDBJ whole genome shotgun (WGS) entry which is preliminary data.</text>
</comment>
<gene>
    <name evidence="2" type="ORF">CKO28_02535</name>
</gene>
<organism evidence="2 3">
    <name type="scientific">Rhodovibrio sodomensis</name>
    <dbReference type="NCBI Taxonomy" id="1088"/>
    <lineage>
        <taxon>Bacteria</taxon>
        <taxon>Pseudomonadati</taxon>
        <taxon>Pseudomonadota</taxon>
        <taxon>Alphaproteobacteria</taxon>
        <taxon>Rhodospirillales</taxon>
        <taxon>Rhodovibrionaceae</taxon>
        <taxon>Rhodovibrio</taxon>
    </lineage>
</organism>
<evidence type="ECO:0000256" key="1">
    <source>
        <dbReference type="SAM" id="SignalP"/>
    </source>
</evidence>
<evidence type="ECO:0000313" key="3">
    <source>
        <dbReference type="Proteomes" id="UP001296873"/>
    </source>
</evidence>
<keyword evidence="3" id="KW-1185">Reference proteome</keyword>
<dbReference type="Proteomes" id="UP001296873">
    <property type="component" value="Unassembled WGS sequence"/>
</dbReference>
<keyword evidence="1" id="KW-0732">Signal</keyword>
<feature type="signal peptide" evidence="1">
    <location>
        <begin position="1"/>
        <end position="26"/>
    </location>
</feature>
<name>A0ABS1DA89_9PROT</name>
<evidence type="ECO:0008006" key="4">
    <source>
        <dbReference type="Google" id="ProtNLM"/>
    </source>
</evidence>